<dbReference type="Pfam" id="PF13181">
    <property type="entry name" value="TPR_8"/>
    <property type="match status" value="3"/>
</dbReference>
<proteinExistence type="predicted"/>
<feature type="repeat" description="TPR" evidence="1">
    <location>
        <begin position="403"/>
        <end position="436"/>
    </location>
</feature>
<dbReference type="InterPro" id="IPR019734">
    <property type="entry name" value="TPR_rpt"/>
</dbReference>
<dbReference type="InterPro" id="IPR011990">
    <property type="entry name" value="TPR-like_helical_dom_sf"/>
</dbReference>
<sequence length="591" mass="69077">MTHPDFLFYLCTAKRGATQVILFLSVFITDNGSKHHRGHYGTSYDRLNVFKYTLASYSVIKWSHVIIYYDLDVSYEGRREELKGWINSLFINPIVYDYRLTHQSEWRKAMEEVFSFGDDDLVWFCCNHDHVFIDYDTDLLYRLEAKLSDLSQNYPYVACDFSHWPEYLAYSTKPSYSPASHQGIIEDTEEYCIVRDWNYNDSILIVNKNWLKYLWCEVDYGDIRLARPDWVTGVRLVPTTTIVPYRELVRHYDVYTHVNIDLNLCPPLQMPDGFFENDIKILYCAEQRKPGYVHINPQIENYYSHDHLYGVDSRYCLEDLPLFWKNRISTIEVAQEIDRELLLKYRDDAVLKLASSKLIHYEEVNLSDFAKRIKFALRSDYYLLDLNSSNSSDATKDNQPSVALAYQEIGNRLFQEGYVEESIAYFLKSLEIHQGETTTYLNLGNAYAQINNWLEAFNCYVKAVNLNDPQPYIGIAKILHQLGKVENAVKFWQKALALNLCETSQHLSQLANTLINLGKLDEAIRCYQILSDFVTTNFEQISQVESSSLSITISFSELYYDLGIYLEEMGDLEKAITCYRHAFQISKRESS</sequence>
<dbReference type="PROSITE" id="PS50005">
    <property type="entry name" value="TPR"/>
    <property type="match status" value="3"/>
</dbReference>
<dbReference type="EMBL" id="LO018304">
    <property type="protein sequence ID" value="CUM61093.1"/>
    <property type="molecule type" value="Genomic_DNA"/>
</dbReference>
<accession>A0A1J1JJ34</accession>
<name>A0A1J1JJ34_PLAAG</name>
<evidence type="ECO:0000313" key="2">
    <source>
        <dbReference type="EMBL" id="CUM61093.1"/>
    </source>
</evidence>
<organism evidence="2">
    <name type="scientific">Planktothrix agardhii</name>
    <name type="common">Oscillatoria agardhii</name>
    <dbReference type="NCBI Taxonomy" id="1160"/>
    <lineage>
        <taxon>Bacteria</taxon>
        <taxon>Bacillati</taxon>
        <taxon>Cyanobacteriota</taxon>
        <taxon>Cyanophyceae</taxon>
        <taxon>Oscillatoriophycideae</taxon>
        <taxon>Oscillatoriales</taxon>
        <taxon>Microcoleaceae</taxon>
        <taxon>Planktothrix</taxon>
    </lineage>
</organism>
<protein>
    <submittedName>
        <fullName evidence="2">Uncharacterized protein</fullName>
    </submittedName>
</protein>
<feature type="repeat" description="TPR" evidence="1">
    <location>
        <begin position="556"/>
        <end position="589"/>
    </location>
</feature>
<dbReference type="SUPFAM" id="SSF48452">
    <property type="entry name" value="TPR-like"/>
    <property type="match status" value="1"/>
</dbReference>
<dbReference type="PANTHER" id="PTHR12558:SF13">
    <property type="entry name" value="CELL DIVISION CYCLE PROTEIN 27 HOMOLOG"/>
    <property type="match status" value="1"/>
</dbReference>
<evidence type="ECO:0000256" key="1">
    <source>
        <dbReference type="PROSITE-ProRule" id="PRU00339"/>
    </source>
</evidence>
<dbReference type="PANTHER" id="PTHR12558">
    <property type="entry name" value="CELL DIVISION CYCLE 16,23,27"/>
    <property type="match status" value="1"/>
</dbReference>
<dbReference type="Gene3D" id="1.25.40.10">
    <property type="entry name" value="Tetratricopeptide repeat domain"/>
    <property type="match status" value="1"/>
</dbReference>
<gene>
    <name evidence="2" type="ORF">PLAM_3127</name>
</gene>
<dbReference type="AlphaFoldDB" id="A0A1J1JJ34"/>
<reference evidence="2" key="1">
    <citation type="submission" date="2015-09" db="EMBL/GenBank/DDBJ databases">
        <authorList>
            <person name="Jackson K.R."/>
            <person name="Lunt B.L."/>
            <person name="Fisher J.N.B."/>
            <person name="Gardner A.V."/>
            <person name="Bailey M.E."/>
            <person name="Deus L.M."/>
            <person name="Earl A.S."/>
            <person name="Gibby P.D."/>
            <person name="Hartmann K.A."/>
            <person name="Liu J.E."/>
            <person name="Manci A.M."/>
            <person name="Nielsen D.A."/>
            <person name="Solomon M.B."/>
            <person name="Breakwell D.P."/>
            <person name="Burnett S.H."/>
            <person name="Grose J.H."/>
        </authorList>
    </citation>
    <scope>NUCLEOTIDE SEQUENCE</scope>
    <source>
        <strain evidence="2">7805</strain>
    </source>
</reference>
<dbReference type="SMART" id="SM00028">
    <property type="entry name" value="TPR"/>
    <property type="match status" value="5"/>
</dbReference>
<keyword evidence="1" id="KW-0802">TPR repeat</keyword>
<feature type="repeat" description="TPR" evidence="1">
    <location>
        <begin position="437"/>
        <end position="470"/>
    </location>
</feature>
<dbReference type="RefSeq" id="WP_254034400.1">
    <property type="nucleotide sequence ID" value="NZ_LR882950.1"/>
</dbReference>